<feature type="domain" description="Disease resistance R13L4/SHOC-2-like LRR" evidence="10">
    <location>
        <begin position="627"/>
        <end position="891"/>
    </location>
</feature>
<dbReference type="InterPro" id="IPR002182">
    <property type="entry name" value="NB-ARC"/>
</dbReference>
<comment type="similarity">
    <text evidence="1">Belongs to the disease resistance NB-LRR family.</text>
</comment>
<reference evidence="11" key="1">
    <citation type="journal article" date="2022" name="Cell">
        <title>Repeat-based holocentromeres influence genome architecture and karyotype evolution.</title>
        <authorList>
            <person name="Hofstatter P.G."/>
            <person name="Thangavel G."/>
            <person name="Lux T."/>
            <person name="Neumann P."/>
            <person name="Vondrak T."/>
            <person name="Novak P."/>
            <person name="Zhang M."/>
            <person name="Costa L."/>
            <person name="Castellani M."/>
            <person name="Scott A."/>
            <person name="Toegelov H."/>
            <person name="Fuchs J."/>
            <person name="Mata-Sucre Y."/>
            <person name="Dias Y."/>
            <person name="Vanzela A.L.L."/>
            <person name="Huettel B."/>
            <person name="Almeida C.C.S."/>
            <person name="Simkova H."/>
            <person name="Souza G."/>
            <person name="Pedrosa-Harand A."/>
            <person name="Macas J."/>
            <person name="Mayer K.F.X."/>
            <person name="Houben A."/>
            <person name="Marques A."/>
        </authorList>
    </citation>
    <scope>NUCLEOTIDE SEQUENCE</scope>
    <source>
        <strain evidence="11">RhyBre1mFocal</strain>
    </source>
</reference>
<dbReference type="SMART" id="SM00369">
    <property type="entry name" value="LRR_TYP"/>
    <property type="match status" value="3"/>
</dbReference>
<feature type="domain" description="Disease resistance protein winged helix" evidence="9">
    <location>
        <begin position="427"/>
        <end position="491"/>
    </location>
</feature>
<dbReference type="Pfam" id="PF23598">
    <property type="entry name" value="LRR_14"/>
    <property type="match status" value="1"/>
</dbReference>
<evidence type="ECO:0000259" key="8">
    <source>
        <dbReference type="Pfam" id="PF18052"/>
    </source>
</evidence>
<keyword evidence="6" id="KW-0067">ATP-binding</keyword>
<sequence length="1213" mass="138579">MATLAVAASAALIKPVIEKLSSNLWKDMSMSWSLDKECNKTKDMLTIISMILEDAEKKSITNDLIRHWLSKFQDVAYDIDDLLGDLEIEERRRSKGKSLIRTVQDFVSLDNNQLKFRYKMVKKIKKINKILDKIVEEKRDFQLVEGNILIEENSITRETFSAITDEVYGREEEKVEIINVLINCKNDEKLSILPIVGMGGVGKTTLAKTVCNDEEIIKHFKPIVWVHAPMNFGLSQILDKMIECISGKKCDVSYIEAQQKKLQSMLSGTKFLVILDDVWNEDATKWEDLNIILTCGVEGSKVLVTTRSGGVANIMGTYDPCRVDRLRFQDCWTLFEKMAFKHVNEEEKEYLVNIGKEIAKKCEGLPLAAKLLGNLAGSRKVDWCIIRDSEIWEMPKYFGTENIMSSLILSYFYLSPHLKRCFAYCSLFSKGFEFEKEYLIQLWTSENFVPKLESPNACFEFLLSRSFFEESWVTFEGSRKYRMHDLIYDLACYVAGDKFVLRSESENKGSRTLKKENKGSTVNCRYSSVCSNDITRLKKLRSILLPAQRREVKLDNIMQLLYLRVLDLSGCYIMELPCSIGNLRHLKYLNLSDNSIRMLPDSVAALLNLKVLNMSWSRILEKLPINLGALENLEVLNLSGCHSLNQLPINLGALENLEVLNLSYCNSLNQLPISLCKLTNLRDLDLTGCWSLLSIPEGIGRLTKLERLPFFIIGGDRGCTISELRQLNFLRDDLEIVIKEKGGLQDLANANLGAKQYLKSLEFVSKVVSDDVLILPFGSLQLPCQLETFCFKNDVHKGNLRFDLPSSLRIMDFLSMYTKLVNIEIHGVHEYECFPQFGQLPQLKLLRLSLRFHITKIKEQFSGTCGIYPVLKELSLETARPADIEVYEEAIVETEGMRVMFPCLEILSLIDCAFLAVFSFLPRNIQDLDITGDCGQQTLSIRNQQGLSRLRELTLRMVPVEFTVFEGNLELKALEELEIIACGWFYLPSGLLHQHIPSLEMLFISDMGQLCLLEEERRVIDGEGSSVNQPPPLFAALENIEISICDLLVALPDWLGNLSFLKSLTVDDCKLIKEFPESMSHLTALQSLNLFNLPNVERLPEGMSHLTALQSLNLFYLPNVERLPEGMSHLTALQSLNLFYLPNVERLPKGTEEIASLQSLIIRDCFHLSRQWRVEEDKDKEVYYKRGEDGEWYKISHIRYIYIKPLTEGSAPI</sequence>
<evidence type="ECO:0000259" key="10">
    <source>
        <dbReference type="Pfam" id="PF23598"/>
    </source>
</evidence>
<dbReference type="OrthoDB" id="695281at2759"/>
<dbReference type="InterPro" id="IPR055414">
    <property type="entry name" value="LRR_R13L4/SHOC2-like"/>
</dbReference>
<dbReference type="Gene3D" id="3.40.50.300">
    <property type="entry name" value="P-loop containing nucleotide triphosphate hydrolases"/>
    <property type="match status" value="1"/>
</dbReference>
<dbReference type="Gene3D" id="3.80.10.10">
    <property type="entry name" value="Ribonuclease Inhibitor"/>
    <property type="match status" value="3"/>
</dbReference>
<dbReference type="GO" id="GO:0043531">
    <property type="term" value="F:ADP binding"/>
    <property type="evidence" value="ECO:0007669"/>
    <property type="project" value="InterPro"/>
</dbReference>
<proteinExistence type="inferred from homology"/>
<evidence type="ECO:0000256" key="3">
    <source>
        <dbReference type="ARBA" id="ARBA00022737"/>
    </source>
</evidence>
<dbReference type="InterPro" id="IPR001611">
    <property type="entry name" value="Leu-rich_rpt"/>
</dbReference>
<dbReference type="Pfam" id="PF00560">
    <property type="entry name" value="LRR_1"/>
    <property type="match status" value="2"/>
</dbReference>
<evidence type="ECO:0008006" key="13">
    <source>
        <dbReference type="Google" id="ProtNLM"/>
    </source>
</evidence>
<dbReference type="Gene3D" id="1.10.10.10">
    <property type="entry name" value="Winged helix-like DNA-binding domain superfamily/Winged helix DNA-binding domain"/>
    <property type="match status" value="1"/>
</dbReference>
<evidence type="ECO:0000256" key="5">
    <source>
        <dbReference type="ARBA" id="ARBA00022821"/>
    </source>
</evidence>
<accession>A0A9Q0CJJ0</accession>
<name>A0A9Q0CJJ0_9POAL</name>
<dbReference type="Gene3D" id="1.20.5.4130">
    <property type="match status" value="1"/>
</dbReference>
<dbReference type="SUPFAM" id="SSF52540">
    <property type="entry name" value="P-loop containing nucleoside triphosphate hydrolases"/>
    <property type="match status" value="1"/>
</dbReference>
<dbReference type="PANTHER" id="PTHR36766">
    <property type="entry name" value="PLANT BROAD-SPECTRUM MILDEW RESISTANCE PROTEIN RPW8"/>
    <property type="match status" value="1"/>
</dbReference>
<dbReference type="InterPro" id="IPR027417">
    <property type="entry name" value="P-loop_NTPase"/>
</dbReference>
<dbReference type="Pfam" id="PF18052">
    <property type="entry name" value="Rx_N"/>
    <property type="match status" value="1"/>
</dbReference>
<feature type="domain" description="Disease resistance N-terminal" evidence="8">
    <location>
        <begin position="13"/>
        <end position="97"/>
    </location>
</feature>
<dbReference type="GO" id="GO:0051707">
    <property type="term" value="P:response to other organism"/>
    <property type="evidence" value="ECO:0007669"/>
    <property type="project" value="UniProtKB-ARBA"/>
</dbReference>
<keyword evidence="12" id="KW-1185">Reference proteome</keyword>
<dbReference type="InterPro" id="IPR042197">
    <property type="entry name" value="Apaf_helical"/>
</dbReference>
<keyword evidence="5" id="KW-0611">Plant defense</keyword>
<dbReference type="GO" id="GO:0006952">
    <property type="term" value="P:defense response"/>
    <property type="evidence" value="ECO:0007669"/>
    <property type="project" value="UniProtKB-KW"/>
</dbReference>
<evidence type="ECO:0000313" key="11">
    <source>
        <dbReference type="EMBL" id="KAJ1695078.1"/>
    </source>
</evidence>
<comment type="caution">
    <text evidence="11">The sequence shown here is derived from an EMBL/GenBank/DDBJ whole genome shotgun (WGS) entry which is preliminary data.</text>
</comment>
<dbReference type="InterPro" id="IPR041118">
    <property type="entry name" value="Rx_N"/>
</dbReference>
<feature type="domain" description="NB-ARC" evidence="7">
    <location>
        <begin position="171"/>
        <end position="342"/>
    </location>
</feature>
<protein>
    <recommendedName>
        <fullName evidence="13">Disease resistance protein RGA3</fullName>
    </recommendedName>
</protein>
<evidence type="ECO:0000256" key="1">
    <source>
        <dbReference type="ARBA" id="ARBA00008894"/>
    </source>
</evidence>
<dbReference type="FunFam" id="3.40.50.300:FF:001091">
    <property type="entry name" value="Probable disease resistance protein At1g61300"/>
    <property type="match status" value="1"/>
</dbReference>
<dbReference type="PRINTS" id="PR00364">
    <property type="entry name" value="DISEASERSIST"/>
</dbReference>
<evidence type="ECO:0000259" key="9">
    <source>
        <dbReference type="Pfam" id="PF23559"/>
    </source>
</evidence>
<dbReference type="EMBL" id="JAMQYH010000003">
    <property type="protein sequence ID" value="KAJ1695078.1"/>
    <property type="molecule type" value="Genomic_DNA"/>
</dbReference>
<dbReference type="Pfam" id="PF23559">
    <property type="entry name" value="WHD_DRP"/>
    <property type="match status" value="1"/>
</dbReference>
<evidence type="ECO:0000256" key="6">
    <source>
        <dbReference type="ARBA" id="ARBA00022840"/>
    </source>
</evidence>
<dbReference type="PANTHER" id="PTHR36766:SF40">
    <property type="entry name" value="DISEASE RESISTANCE PROTEIN RGA3"/>
    <property type="match status" value="1"/>
</dbReference>
<keyword evidence="3" id="KW-0677">Repeat</keyword>
<keyword evidence="2" id="KW-0433">Leucine-rich repeat</keyword>
<keyword evidence="4" id="KW-0547">Nucleotide-binding</keyword>
<evidence type="ECO:0000256" key="4">
    <source>
        <dbReference type="ARBA" id="ARBA00022741"/>
    </source>
</evidence>
<dbReference type="InterPro" id="IPR032675">
    <property type="entry name" value="LRR_dom_sf"/>
</dbReference>
<gene>
    <name evidence="11" type="ORF">LUZ63_011776</name>
</gene>
<dbReference type="PROSITE" id="PS51450">
    <property type="entry name" value="LRR"/>
    <property type="match status" value="1"/>
</dbReference>
<evidence type="ECO:0000313" key="12">
    <source>
        <dbReference type="Proteomes" id="UP001151287"/>
    </source>
</evidence>
<dbReference type="InterPro" id="IPR058922">
    <property type="entry name" value="WHD_DRP"/>
</dbReference>
<dbReference type="Gene3D" id="1.10.8.430">
    <property type="entry name" value="Helical domain of apoptotic protease-activating factors"/>
    <property type="match status" value="1"/>
</dbReference>
<dbReference type="SUPFAM" id="SSF52058">
    <property type="entry name" value="L domain-like"/>
    <property type="match status" value="2"/>
</dbReference>
<evidence type="ECO:0000256" key="2">
    <source>
        <dbReference type="ARBA" id="ARBA00022614"/>
    </source>
</evidence>
<organism evidence="11 12">
    <name type="scientific">Rhynchospora breviuscula</name>
    <dbReference type="NCBI Taxonomy" id="2022672"/>
    <lineage>
        <taxon>Eukaryota</taxon>
        <taxon>Viridiplantae</taxon>
        <taxon>Streptophyta</taxon>
        <taxon>Embryophyta</taxon>
        <taxon>Tracheophyta</taxon>
        <taxon>Spermatophyta</taxon>
        <taxon>Magnoliopsida</taxon>
        <taxon>Liliopsida</taxon>
        <taxon>Poales</taxon>
        <taxon>Cyperaceae</taxon>
        <taxon>Cyperoideae</taxon>
        <taxon>Rhynchosporeae</taxon>
        <taxon>Rhynchospora</taxon>
    </lineage>
</organism>
<dbReference type="Proteomes" id="UP001151287">
    <property type="component" value="Unassembled WGS sequence"/>
</dbReference>
<dbReference type="InterPro" id="IPR036388">
    <property type="entry name" value="WH-like_DNA-bd_sf"/>
</dbReference>
<dbReference type="InterPro" id="IPR003591">
    <property type="entry name" value="Leu-rich_rpt_typical-subtyp"/>
</dbReference>
<dbReference type="GO" id="GO:0005524">
    <property type="term" value="F:ATP binding"/>
    <property type="evidence" value="ECO:0007669"/>
    <property type="project" value="UniProtKB-KW"/>
</dbReference>
<evidence type="ECO:0000259" key="7">
    <source>
        <dbReference type="Pfam" id="PF00931"/>
    </source>
</evidence>
<dbReference type="Pfam" id="PF00931">
    <property type="entry name" value="NB-ARC"/>
    <property type="match status" value="1"/>
</dbReference>
<dbReference type="AlphaFoldDB" id="A0A9Q0CJJ0"/>